<dbReference type="AlphaFoldDB" id="A0A1D7YDK9"/>
<organism evidence="2 3">
    <name type="scientific">Streptomyces fodineus</name>
    <dbReference type="NCBI Taxonomy" id="1904616"/>
    <lineage>
        <taxon>Bacteria</taxon>
        <taxon>Bacillati</taxon>
        <taxon>Actinomycetota</taxon>
        <taxon>Actinomycetes</taxon>
        <taxon>Kitasatosporales</taxon>
        <taxon>Streptomycetaceae</taxon>
        <taxon>Streptomyces</taxon>
    </lineage>
</organism>
<keyword evidence="3" id="KW-1185">Reference proteome</keyword>
<name>A0A1D7YDK9_9ACTN</name>
<dbReference type="Proteomes" id="UP000094960">
    <property type="component" value="Chromosome"/>
</dbReference>
<evidence type="ECO:0000313" key="3">
    <source>
        <dbReference type="Proteomes" id="UP000094960"/>
    </source>
</evidence>
<dbReference type="KEGG" id="spun:BFF78_23935"/>
<gene>
    <name evidence="2" type="ORF">BFF78_23935</name>
</gene>
<evidence type="ECO:0000256" key="1">
    <source>
        <dbReference type="SAM" id="MobiDB-lite"/>
    </source>
</evidence>
<protein>
    <submittedName>
        <fullName evidence="2">Uncharacterized protein</fullName>
    </submittedName>
</protein>
<reference evidence="3" key="1">
    <citation type="submission" date="2016-09" db="EMBL/GenBank/DDBJ databases">
        <title>Streptomyces puniciscabiei strain:TW1S1 Genome sequencing and assembly.</title>
        <authorList>
            <person name="Kim M.-K."/>
            <person name="Kim S.B."/>
        </authorList>
    </citation>
    <scope>NUCLEOTIDE SEQUENCE [LARGE SCALE GENOMIC DNA]</scope>
    <source>
        <strain evidence="3">TW1S1</strain>
    </source>
</reference>
<dbReference type="EMBL" id="CP017248">
    <property type="protein sequence ID" value="AOR33708.1"/>
    <property type="molecule type" value="Genomic_DNA"/>
</dbReference>
<evidence type="ECO:0000313" key="2">
    <source>
        <dbReference type="EMBL" id="AOR33708.1"/>
    </source>
</evidence>
<feature type="region of interest" description="Disordered" evidence="1">
    <location>
        <begin position="1"/>
        <end position="59"/>
    </location>
</feature>
<proteinExistence type="predicted"/>
<sequence>MRRPAGRAGTVRDCGSVTPGGTGGARTGSGLVSARPLPASGGLTPGTPPNPHSAKSATARYPTRWYSPLLVGLARSVKRRISGTAAARAARLTSAVAAPA</sequence>
<feature type="compositionally biased region" description="Gly residues" evidence="1">
    <location>
        <begin position="18"/>
        <end position="27"/>
    </location>
</feature>
<accession>A0A1D7YDK9</accession>